<accession>A0ABR7MIN4</accession>
<dbReference type="InterPro" id="IPR041619">
    <property type="entry name" value="NAPRTase_C"/>
</dbReference>
<evidence type="ECO:0000256" key="1">
    <source>
        <dbReference type="ARBA" id="ARBA00004952"/>
    </source>
</evidence>
<dbReference type="InterPro" id="IPR006405">
    <property type="entry name" value="Nic_PRibTrfase_pncB"/>
</dbReference>
<evidence type="ECO:0000256" key="2">
    <source>
        <dbReference type="ARBA" id="ARBA00010897"/>
    </source>
</evidence>
<feature type="domain" description="Nicotinate phosphoribosyltransferase C-terminal" evidence="12">
    <location>
        <begin position="376"/>
        <end position="479"/>
    </location>
</feature>
<gene>
    <name evidence="13" type="ORF">H8B15_08275</name>
</gene>
<dbReference type="InterPro" id="IPR040727">
    <property type="entry name" value="NAPRTase_N"/>
</dbReference>
<reference evidence="13 14" key="1">
    <citation type="submission" date="2020-08" db="EMBL/GenBank/DDBJ databases">
        <title>Hymenobacter sp.</title>
        <authorList>
            <person name="Kim M.K."/>
        </authorList>
    </citation>
    <scope>NUCLEOTIDE SEQUENCE [LARGE SCALE GENOMIC DNA]</scope>
    <source>
        <strain evidence="13 14">BT507</strain>
    </source>
</reference>
<dbReference type="InterPro" id="IPR013785">
    <property type="entry name" value="Aldolase_TIM"/>
</dbReference>
<dbReference type="Pfam" id="PF04095">
    <property type="entry name" value="NAPRTase"/>
    <property type="match status" value="1"/>
</dbReference>
<protein>
    <recommendedName>
        <fullName evidence="3 9">Nicotinate phosphoribosyltransferase</fullName>
        <ecNumber evidence="3 9">6.3.4.21</ecNumber>
    </recommendedName>
</protein>
<dbReference type="NCBIfam" id="NF006695">
    <property type="entry name" value="PRK09243.1-2"/>
    <property type="match status" value="1"/>
</dbReference>
<comment type="pathway">
    <text evidence="1 9">Cofactor biosynthesis; NAD(+) biosynthesis; nicotinate D-ribonucleotide from nicotinate: step 1/1.</text>
</comment>
<evidence type="ECO:0000256" key="9">
    <source>
        <dbReference type="RuleBase" id="RU365100"/>
    </source>
</evidence>
<dbReference type="Gene3D" id="3.20.20.70">
    <property type="entry name" value="Aldolase class I"/>
    <property type="match status" value="1"/>
</dbReference>
<dbReference type="PANTHER" id="PTHR11098:SF1">
    <property type="entry name" value="NICOTINATE PHOSPHORIBOSYLTRANSFERASE"/>
    <property type="match status" value="1"/>
</dbReference>
<feature type="domain" description="Nicotinate phosphoribosyltransferase N-terminal" evidence="11">
    <location>
        <begin position="16"/>
        <end position="146"/>
    </location>
</feature>
<evidence type="ECO:0000256" key="7">
    <source>
        <dbReference type="ARBA" id="ARBA00022679"/>
    </source>
</evidence>
<keyword evidence="5 9" id="KW-0436">Ligase</keyword>
<dbReference type="SUPFAM" id="SSF54675">
    <property type="entry name" value="Nicotinate/Quinolinate PRTase N-terminal domain-like"/>
    <property type="match status" value="1"/>
</dbReference>
<organism evidence="13 14">
    <name type="scientific">Hymenobacter citatus</name>
    <dbReference type="NCBI Taxonomy" id="2763506"/>
    <lineage>
        <taxon>Bacteria</taxon>
        <taxon>Pseudomonadati</taxon>
        <taxon>Bacteroidota</taxon>
        <taxon>Cytophagia</taxon>
        <taxon>Cytophagales</taxon>
        <taxon>Hymenobacteraceae</taxon>
        <taxon>Hymenobacter</taxon>
    </lineage>
</organism>
<dbReference type="InterPro" id="IPR036068">
    <property type="entry name" value="Nicotinate_pribotase-like_C"/>
</dbReference>
<evidence type="ECO:0000259" key="10">
    <source>
        <dbReference type="Pfam" id="PF04095"/>
    </source>
</evidence>
<evidence type="ECO:0000256" key="3">
    <source>
        <dbReference type="ARBA" id="ARBA00013236"/>
    </source>
</evidence>
<dbReference type="EC" id="6.3.4.21" evidence="3 9"/>
<evidence type="ECO:0000256" key="6">
    <source>
        <dbReference type="ARBA" id="ARBA00022642"/>
    </source>
</evidence>
<evidence type="ECO:0000259" key="12">
    <source>
        <dbReference type="Pfam" id="PF17956"/>
    </source>
</evidence>
<dbReference type="GO" id="GO:0004516">
    <property type="term" value="F:nicotinate phosphoribosyltransferase activity"/>
    <property type="evidence" value="ECO:0007669"/>
    <property type="project" value="UniProtKB-EC"/>
</dbReference>
<comment type="similarity">
    <text evidence="2 9">Belongs to the NAPRTase family.</text>
</comment>
<evidence type="ECO:0000256" key="5">
    <source>
        <dbReference type="ARBA" id="ARBA00022598"/>
    </source>
</evidence>
<dbReference type="CDD" id="cd01570">
    <property type="entry name" value="NAPRTase_A"/>
    <property type="match status" value="1"/>
</dbReference>
<dbReference type="SUPFAM" id="SSF51690">
    <property type="entry name" value="Nicotinate/Quinolinate PRTase C-terminal domain-like"/>
    <property type="match status" value="1"/>
</dbReference>
<dbReference type="NCBIfam" id="TIGR01513">
    <property type="entry name" value="NAPRTase_put"/>
    <property type="match status" value="1"/>
</dbReference>
<dbReference type="Pfam" id="PF17956">
    <property type="entry name" value="NAPRTase_C"/>
    <property type="match status" value="1"/>
</dbReference>
<dbReference type="Proteomes" id="UP000622017">
    <property type="component" value="Unassembled WGS sequence"/>
</dbReference>
<dbReference type="PANTHER" id="PTHR11098">
    <property type="entry name" value="NICOTINATE PHOSPHORIBOSYLTRANSFERASE"/>
    <property type="match status" value="1"/>
</dbReference>
<keyword evidence="6 9" id="KW-0662">Pyridine nucleotide biosynthesis</keyword>
<evidence type="ECO:0000256" key="4">
    <source>
        <dbReference type="ARBA" id="ARBA00022553"/>
    </source>
</evidence>
<keyword evidence="13" id="KW-0328">Glycosyltransferase</keyword>
<dbReference type="RefSeq" id="WP_187319210.1">
    <property type="nucleotide sequence ID" value="NZ_JACSCY010000005.1"/>
</dbReference>
<evidence type="ECO:0000259" key="11">
    <source>
        <dbReference type="Pfam" id="PF17767"/>
    </source>
</evidence>
<sequence length="494" mass="54889">MNSAPLSGLYAPSLSLLTDLYQLTMAYGYWQQGMQDREAVFHLYFRKPPFGGGYAVAAGLAYAVDWLEQLQFSADDLAYLASLRGSKGTALFDPKFLDYLRNLRFTCDVDAVPEGTVVFGNEPLVRVRGPLLQAQLVETALLTLVNFQTLIATKAARIREVAGSDQILEFGLRRAQGFDGGLSASRAAYLGGGDGTSNVLAGQRFGIPVRGTHAHSWVMAFDDEETAFAAYAQAFPDDSVFLVDTYDTLEGVRHAINVARQMRAQGHELGGIRLDSGDLAYLSREARALLDEAGFTNTRIVASNDLEENLITSLKQQGARIDTWGVGTQLVTAYNQPALGGVYKLAALRKPDDSGWDYTVKLSEQIIKTSIPGILQVRRYENEKGQPRADMLYNTAEPLPESLTIVDPTDLTRRRSIRSTNFRELLEPIFRWGELVHQLPTLTESRTRALREVQSLDPSIRRFLNPHVYPVGLEATLHDYRTQLILEKRPQRPA</sequence>
<comment type="PTM">
    <text evidence="9">Transiently phosphorylated on a His residue during the reaction cycle. Phosphorylation strongly increases the affinity for substrates and increases the rate of nicotinate D-ribonucleotide production. Dephosphorylation regenerates the low-affinity form of the enzyme, leading to product release.</text>
</comment>
<evidence type="ECO:0000313" key="13">
    <source>
        <dbReference type="EMBL" id="MBC6610916.1"/>
    </source>
</evidence>
<keyword evidence="14" id="KW-1185">Reference proteome</keyword>
<dbReference type="GO" id="GO:0016757">
    <property type="term" value="F:glycosyltransferase activity"/>
    <property type="evidence" value="ECO:0007669"/>
    <property type="project" value="UniProtKB-KW"/>
</dbReference>
<keyword evidence="7 9" id="KW-0808">Transferase</keyword>
<dbReference type="PIRSF" id="PIRSF000484">
    <property type="entry name" value="NAPRT"/>
    <property type="match status" value="1"/>
</dbReference>
<dbReference type="Gene3D" id="3.20.140.10">
    <property type="entry name" value="nicotinate phosphoribosyltransferase"/>
    <property type="match status" value="1"/>
</dbReference>
<keyword evidence="4" id="KW-0597">Phosphoprotein</keyword>
<proteinExistence type="inferred from homology"/>
<name>A0ABR7MIN4_9BACT</name>
<dbReference type="InterPro" id="IPR041525">
    <property type="entry name" value="N/Namide_PRibTrfase"/>
</dbReference>
<dbReference type="InterPro" id="IPR007229">
    <property type="entry name" value="Nic_PRibTrfase-Fam"/>
</dbReference>
<dbReference type="Pfam" id="PF17767">
    <property type="entry name" value="NAPRTase_N"/>
    <property type="match status" value="1"/>
</dbReference>
<comment type="function">
    <text evidence="9">Catalyzes the first step in the biosynthesis of NAD from nicotinic acid, the ATP-dependent synthesis of beta-nicotinate D-ribonucleotide from nicotinate and 5-phospho-D-ribose 1-phosphate.</text>
</comment>
<dbReference type="EMBL" id="JACSCY010000005">
    <property type="protein sequence ID" value="MBC6610916.1"/>
    <property type="molecule type" value="Genomic_DNA"/>
</dbReference>
<evidence type="ECO:0000313" key="14">
    <source>
        <dbReference type="Proteomes" id="UP000622017"/>
    </source>
</evidence>
<evidence type="ECO:0000256" key="8">
    <source>
        <dbReference type="ARBA" id="ARBA00048668"/>
    </source>
</evidence>
<comment type="catalytic activity">
    <reaction evidence="8 9">
        <text>5-phospho-alpha-D-ribose 1-diphosphate + nicotinate + ATP + H2O = nicotinate beta-D-ribonucleotide + ADP + phosphate + diphosphate</text>
        <dbReference type="Rhea" id="RHEA:36163"/>
        <dbReference type="ChEBI" id="CHEBI:15377"/>
        <dbReference type="ChEBI" id="CHEBI:30616"/>
        <dbReference type="ChEBI" id="CHEBI:32544"/>
        <dbReference type="ChEBI" id="CHEBI:33019"/>
        <dbReference type="ChEBI" id="CHEBI:43474"/>
        <dbReference type="ChEBI" id="CHEBI:57502"/>
        <dbReference type="ChEBI" id="CHEBI:58017"/>
        <dbReference type="ChEBI" id="CHEBI:456216"/>
        <dbReference type="EC" id="6.3.4.21"/>
    </reaction>
</comment>
<feature type="domain" description="Nicotinate/nicotinamide phosphoribosyltransferase" evidence="10">
    <location>
        <begin position="168"/>
        <end position="348"/>
    </location>
</feature>
<comment type="caution">
    <text evidence="13">The sequence shown here is derived from an EMBL/GenBank/DDBJ whole genome shotgun (WGS) entry which is preliminary data.</text>
</comment>
<dbReference type="NCBIfam" id="NF009131">
    <property type="entry name" value="PRK12484.1"/>
    <property type="match status" value="1"/>
</dbReference>